<organism evidence="1 2">
    <name type="scientific">Rhodocollybia butyracea</name>
    <dbReference type="NCBI Taxonomy" id="206335"/>
    <lineage>
        <taxon>Eukaryota</taxon>
        <taxon>Fungi</taxon>
        <taxon>Dikarya</taxon>
        <taxon>Basidiomycota</taxon>
        <taxon>Agaricomycotina</taxon>
        <taxon>Agaricomycetes</taxon>
        <taxon>Agaricomycetidae</taxon>
        <taxon>Agaricales</taxon>
        <taxon>Marasmiineae</taxon>
        <taxon>Omphalotaceae</taxon>
        <taxon>Rhodocollybia</taxon>
    </lineage>
</organism>
<gene>
    <name evidence="1" type="ORF">BDP27DRAFT_1426151</name>
</gene>
<proteinExistence type="predicted"/>
<reference evidence="1" key="1">
    <citation type="submission" date="2020-11" db="EMBL/GenBank/DDBJ databases">
        <authorList>
            <consortium name="DOE Joint Genome Institute"/>
            <person name="Ahrendt S."/>
            <person name="Riley R."/>
            <person name="Andreopoulos W."/>
            <person name="Labutti K."/>
            <person name="Pangilinan J."/>
            <person name="Ruiz-Duenas F.J."/>
            <person name="Barrasa J.M."/>
            <person name="Sanchez-Garcia M."/>
            <person name="Camarero S."/>
            <person name="Miyauchi S."/>
            <person name="Serrano A."/>
            <person name="Linde D."/>
            <person name="Babiker R."/>
            <person name="Drula E."/>
            <person name="Ayuso-Fernandez I."/>
            <person name="Pacheco R."/>
            <person name="Padilla G."/>
            <person name="Ferreira P."/>
            <person name="Barriuso J."/>
            <person name="Kellner H."/>
            <person name="Castanera R."/>
            <person name="Alfaro M."/>
            <person name="Ramirez L."/>
            <person name="Pisabarro A.G."/>
            <person name="Kuo A."/>
            <person name="Tritt A."/>
            <person name="Lipzen A."/>
            <person name="He G."/>
            <person name="Yan M."/>
            <person name="Ng V."/>
            <person name="Cullen D."/>
            <person name="Martin F."/>
            <person name="Rosso M.-N."/>
            <person name="Henrissat B."/>
            <person name="Hibbett D."/>
            <person name="Martinez A.T."/>
            <person name="Grigoriev I.V."/>
        </authorList>
    </citation>
    <scope>NUCLEOTIDE SEQUENCE</scope>
    <source>
        <strain evidence="1">AH 40177</strain>
    </source>
</reference>
<dbReference type="Proteomes" id="UP000772434">
    <property type="component" value="Unassembled WGS sequence"/>
</dbReference>
<accession>A0A9P5U317</accession>
<sequence>MSSANTNLPSDTTKVAIPSDNENEEHVATLVKAFKDGPPLDPSYDAILKAVMENAKSREALMKAVMDNTKLHDSVFCCMSQPMAANFPKAVEITNDFKASADEPTGIVKRLTPPSGTRASKAYQVDGTNWILDVYGYRHANSNNVTVIILHSGSTPNSGSIFDKFKYFTLWTTPATSRQFHYPLTYDSKIEDGKYSYRIDYTHNINMIGPDGRNPIPVELQYSETFIAQLIENNADPLYLKFWQVPGRIHGMSVFNTSYEGNPTLSIGKLSRDSELVQTNFIGQDQYTGGITVELDY</sequence>
<comment type="caution">
    <text evidence="1">The sequence shown here is derived from an EMBL/GenBank/DDBJ whole genome shotgun (WGS) entry which is preliminary data.</text>
</comment>
<evidence type="ECO:0000313" key="2">
    <source>
        <dbReference type="Proteomes" id="UP000772434"/>
    </source>
</evidence>
<dbReference type="AlphaFoldDB" id="A0A9P5U317"/>
<name>A0A9P5U317_9AGAR</name>
<dbReference type="OrthoDB" id="3003360at2759"/>
<protein>
    <submittedName>
        <fullName evidence="1">Uncharacterized protein</fullName>
    </submittedName>
</protein>
<dbReference type="EMBL" id="JADNRY010000130">
    <property type="protein sequence ID" value="KAF9064127.1"/>
    <property type="molecule type" value="Genomic_DNA"/>
</dbReference>
<keyword evidence="2" id="KW-1185">Reference proteome</keyword>
<evidence type="ECO:0000313" key="1">
    <source>
        <dbReference type="EMBL" id="KAF9064127.1"/>
    </source>
</evidence>